<dbReference type="AlphaFoldDB" id="A0A518HJY1"/>
<reference evidence="5 6" key="1">
    <citation type="submission" date="2019-03" db="EMBL/GenBank/DDBJ databases">
        <title>Deep-cultivation of Planctomycetes and their phenomic and genomic characterization uncovers novel biology.</title>
        <authorList>
            <person name="Wiegand S."/>
            <person name="Jogler M."/>
            <person name="Boedeker C."/>
            <person name="Pinto D."/>
            <person name="Vollmers J."/>
            <person name="Rivas-Marin E."/>
            <person name="Kohn T."/>
            <person name="Peeters S.H."/>
            <person name="Heuer A."/>
            <person name="Rast P."/>
            <person name="Oberbeckmann S."/>
            <person name="Bunk B."/>
            <person name="Jeske O."/>
            <person name="Meyerdierks A."/>
            <person name="Storesund J.E."/>
            <person name="Kallscheuer N."/>
            <person name="Luecker S."/>
            <person name="Lage O.M."/>
            <person name="Pohl T."/>
            <person name="Merkel B.J."/>
            <person name="Hornburger P."/>
            <person name="Mueller R.-W."/>
            <person name="Bruemmer F."/>
            <person name="Labrenz M."/>
            <person name="Spormann A.M."/>
            <person name="Op den Camp H."/>
            <person name="Overmann J."/>
            <person name="Amann R."/>
            <person name="Jetten M.S.M."/>
            <person name="Mascher T."/>
            <person name="Medema M.H."/>
            <person name="Devos D.P."/>
            <person name="Kaster A.-K."/>
            <person name="Ovreas L."/>
            <person name="Rohde M."/>
            <person name="Galperin M.Y."/>
            <person name="Jogler C."/>
        </authorList>
    </citation>
    <scope>NUCLEOTIDE SEQUENCE [LARGE SCALE GENOMIC DNA]</scope>
    <source>
        <strain evidence="5 6">Enr13</strain>
    </source>
</reference>
<evidence type="ECO:0000313" key="5">
    <source>
        <dbReference type="EMBL" id="QDV41158.1"/>
    </source>
</evidence>
<evidence type="ECO:0000313" key="6">
    <source>
        <dbReference type="Proteomes" id="UP000319004"/>
    </source>
</evidence>
<dbReference type="CDD" id="cd16031">
    <property type="entry name" value="G6S_like"/>
    <property type="match status" value="1"/>
</dbReference>
<dbReference type="SUPFAM" id="SSF53649">
    <property type="entry name" value="Alkaline phosphatase-like"/>
    <property type="match status" value="1"/>
</dbReference>
<comment type="similarity">
    <text evidence="1">Belongs to the sulfatase family.</text>
</comment>
<dbReference type="EMBL" id="CP037423">
    <property type="protein sequence ID" value="QDV41158.1"/>
    <property type="molecule type" value="Genomic_DNA"/>
</dbReference>
<evidence type="ECO:0000256" key="2">
    <source>
        <dbReference type="ARBA" id="ARBA00022801"/>
    </source>
</evidence>
<keyword evidence="6" id="KW-1185">Reference proteome</keyword>
<dbReference type="Gene3D" id="3.40.720.10">
    <property type="entry name" value="Alkaline Phosphatase, subunit A"/>
    <property type="match status" value="1"/>
</dbReference>
<keyword evidence="3" id="KW-0732">Signal</keyword>
<dbReference type="RefSeq" id="WP_197455783.1">
    <property type="nucleotide sequence ID" value="NZ_CP037423.1"/>
</dbReference>
<name>A0A518HJY1_9BACT</name>
<evidence type="ECO:0000256" key="3">
    <source>
        <dbReference type="SAM" id="SignalP"/>
    </source>
</evidence>
<dbReference type="Proteomes" id="UP000319004">
    <property type="component" value="Chromosome"/>
</dbReference>
<keyword evidence="2 5" id="KW-0378">Hydrolase</keyword>
<dbReference type="KEGG" id="snep:Enr13x_09960"/>
<dbReference type="InterPro" id="IPR000917">
    <property type="entry name" value="Sulfatase_N"/>
</dbReference>
<dbReference type="GO" id="GO:0004065">
    <property type="term" value="F:arylsulfatase activity"/>
    <property type="evidence" value="ECO:0007669"/>
    <property type="project" value="UniProtKB-EC"/>
</dbReference>
<organism evidence="5 6">
    <name type="scientific">Stieleria neptunia</name>
    <dbReference type="NCBI Taxonomy" id="2527979"/>
    <lineage>
        <taxon>Bacteria</taxon>
        <taxon>Pseudomonadati</taxon>
        <taxon>Planctomycetota</taxon>
        <taxon>Planctomycetia</taxon>
        <taxon>Pirellulales</taxon>
        <taxon>Pirellulaceae</taxon>
        <taxon>Stieleria</taxon>
    </lineage>
</organism>
<evidence type="ECO:0000256" key="1">
    <source>
        <dbReference type="ARBA" id="ARBA00008779"/>
    </source>
</evidence>
<sequence length="513" mass="57651" precursor="true">MQHTIKYFRFLSLIAAVLLVRANFCASAPAADNASSRPNIVFLFADDQSTYSVGCYGNKDVQTPNMDQLARDGVAFDKHYNTTAICMASRASVFTGMYEYKTGCNFTHGDMREEVWANSYPVLLREAGYLTAFAGKFGIVVTGKALCESDFDFWGGGPGQTNYATAKNRSMTKYAAKYPHSTLSYGAFGQDVIRESVKQKKPFCLSISFKAPHKPATPDPRFDDVYSGKTFTKPDNFGREYGTHLSQQSKSGRQYPRFTDWNYDTDYDGEMAKYHQQVYGIDVAVGMIRDELKAQGVADNTVVIYTSDNGYICGSHGYGSKVLPMEESSRVPLMIYDPRSPLNGRQIRCDRLTGNIDFAPTILELAGLAIPSNMDGKSLMGLLQNPDEGGHDQMSFINVYGPLATHSLTCLTRQHKYTYWWYGDDKMDPVEELFDTQNDPLELKNLANSPDSADVLASMRSRYDQELSKWKNQAVDYNDYQRYGTLFDRLIPLGQKTALMRKDRPAKQPKRSN</sequence>
<dbReference type="PANTHER" id="PTHR42693">
    <property type="entry name" value="ARYLSULFATASE FAMILY MEMBER"/>
    <property type="match status" value="1"/>
</dbReference>
<proteinExistence type="inferred from homology"/>
<evidence type="ECO:0000259" key="4">
    <source>
        <dbReference type="Pfam" id="PF00884"/>
    </source>
</evidence>
<dbReference type="PANTHER" id="PTHR42693:SF53">
    <property type="entry name" value="ENDO-4-O-SULFATASE"/>
    <property type="match status" value="1"/>
</dbReference>
<feature type="domain" description="Sulfatase N-terminal" evidence="4">
    <location>
        <begin position="38"/>
        <end position="367"/>
    </location>
</feature>
<dbReference type="EC" id="3.1.6.1" evidence="5"/>
<protein>
    <submittedName>
        <fullName evidence="5">Arylsulfatase</fullName>
        <ecNumber evidence="5">3.1.6.1</ecNumber>
    </submittedName>
</protein>
<dbReference type="Pfam" id="PF00884">
    <property type="entry name" value="Sulfatase"/>
    <property type="match status" value="1"/>
</dbReference>
<accession>A0A518HJY1</accession>
<dbReference type="InterPro" id="IPR050738">
    <property type="entry name" value="Sulfatase"/>
</dbReference>
<feature type="chain" id="PRO_5021839336" evidence="3">
    <location>
        <begin position="31"/>
        <end position="513"/>
    </location>
</feature>
<gene>
    <name evidence="5" type="ORF">Enr13x_09960</name>
</gene>
<feature type="signal peptide" evidence="3">
    <location>
        <begin position="1"/>
        <end position="30"/>
    </location>
</feature>
<dbReference type="InterPro" id="IPR017850">
    <property type="entry name" value="Alkaline_phosphatase_core_sf"/>
</dbReference>